<dbReference type="SMART" id="SM00312">
    <property type="entry name" value="PX"/>
    <property type="match status" value="1"/>
</dbReference>
<dbReference type="InterPro" id="IPR027267">
    <property type="entry name" value="AH/BAR_dom_sf"/>
</dbReference>
<accession>A0A6G0WX99</accession>
<dbReference type="InterPro" id="IPR036871">
    <property type="entry name" value="PX_dom_sf"/>
</dbReference>
<dbReference type="VEuPathDB" id="FungiDB:AeMF1_002031"/>
<dbReference type="SUPFAM" id="SSF64268">
    <property type="entry name" value="PX domain"/>
    <property type="match status" value="1"/>
</dbReference>
<sequence length="482" mass="53041">MTTRRRKQVQSPVLRCQVSTISLTATAVEANGMVCCLEENERLRDPPILRENPHRTKGKISAMIYVGDAGRVGDGVNGHHVYPVRCSLFGPSITEVDRRYSDFAWLQTQLAKTCPGCILPPLPGKVVGLLHSREFLDARRIGLQKFLTNVASHDVLSKAPCFEQFLQSSTVELSALKAKAKVVSDPKQALSTWFGKAVQKFSEHDKVQSLAAKATGRDISKPKTDQDVEFDKIAAYVAHLDASAKTLQQKVLAAYKANRATAAAYCDVIEATSELAELESTLPEMHTVGFQSVMEVVDNRAKHLDTEWAALADAVDDFARWITCVQAALATREDRRFAYQAQLAAAAKIANEASSDTTRHSFSASFLGQQSTPANAAHSVAEAKRDFDQVHERVMSEVVKFREEKAKVLKLMFLQFASLQLDNSREFSETLARTLPKLKDTSVAPVEKDLPSLPFAKPAPPKTAKVDDNADDIIQPYADVSL</sequence>
<proteinExistence type="predicted"/>
<dbReference type="EMBL" id="VJMJ01000137">
    <property type="protein sequence ID" value="KAF0732187.1"/>
    <property type="molecule type" value="Genomic_DNA"/>
</dbReference>
<dbReference type="GO" id="GO:0005768">
    <property type="term" value="C:endosome"/>
    <property type="evidence" value="ECO:0007669"/>
    <property type="project" value="TreeGrafter"/>
</dbReference>
<evidence type="ECO:0000313" key="3">
    <source>
        <dbReference type="EMBL" id="KAF0732187.1"/>
    </source>
</evidence>
<dbReference type="PANTHER" id="PTHR10555">
    <property type="entry name" value="SORTING NEXIN"/>
    <property type="match status" value="1"/>
</dbReference>
<evidence type="ECO:0000259" key="2">
    <source>
        <dbReference type="PROSITE" id="PS50195"/>
    </source>
</evidence>
<organism evidence="3 4">
    <name type="scientific">Aphanomyces euteiches</name>
    <dbReference type="NCBI Taxonomy" id="100861"/>
    <lineage>
        <taxon>Eukaryota</taxon>
        <taxon>Sar</taxon>
        <taxon>Stramenopiles</taxon>
        <taxon>Oomycota</taxon>
        <taxon>Saprolegniomycetes</taxon>
        <taxon>Saprolegniales</taxon>
        <taxon>Verrucalvaceae</taxon>
        <taxon>Aphanomyces</taxon>
    </lineage>
</organism>
<dbReference type="Pfam" id="PF09325">
    <property type="entry name" value="Vps5"/>
    <property type="match status" value="1"/>
</dbReference>
<evidence type="ECO:0000256" key="1">
    <source>
        <dbReference type="SAM" id="MobiDB-lite"/>
    </source>
</evidence>
<dbReference type="InterPro" id="IPR015404">
    <property type="entry name" value="Vps5_C"/>
</dbReference>
<dbReference type="GO" id="GO:0035091">
    <property type="term" value="F:phosphatidylinositol binding"/>
    <property type="evidence" value="ECO:0007669"/>
    <property type="project" value="InterPro"/>
</dbReference>
<feature type="region of interest" description="Disordered" evidence="1">
    <location>
        <begin position="449"/>
        <end position="470"/>
    </location>
</feature>
<dbReference type="PROSITE" id="PS50195">
    <property type="entry name" value="PX"/>
    <property type="match status" value="1"/>
</dbReference>
<dbReference type="AlphaFoldDB" id="A0A6G0WX99"/>
<evidence type="ECO:0000313" key="4">
    <source>
        <dbReference type="Proteomes" id="UP000481153"/>
    </source>
</evidence>
<keyword evidence="4" id="KW-1185">Reference proteome</keyword>
<dbReference type="InterPro" id="IPR001683">
    <property type="entry name" value="PX_dom"/>
</dbReference>
<dbReference type="PANTHER" id="PTHR10555:SF170">
    <property type="entry name" value="FI18122P1"/>
    <property type="match status" value="1"/>
</dbReference>
<dbReference type="Proteomes" id="UP000481153">
    <property type="component" value="Unassembled WGS sequence"/>
</dbReference>
<dbReference type="Gene3D" id="3.30.1520.10">
    <property type="entry name" value="Phox-like domain"/>
    <property type="match status" value="1"/>
</dbReference>
<gene>
    <name evidence="3" type="ORF">Ae201684_010836</name>
</gene>
<comment type="caution">
    <text evidence="3">The sequence shown here is derived from an EMBL/GenBank/DDBJ whole genome shotgun (WGS) entry which is preliminary data.</text>
</comment>
<feature type="domain" description="PX" evidence="2">
    <location>
        <begin position="60"/>
        <end position="173"/>
    </location>
</feature>
<dbReference type="Gene3D" id="1.20.1270.60">
    <property type="entry name" value="Arfaptin homology (AH) domain/BAR domain"/>
    <property type="match status" value="1"/>
</dbReference>
<name>A0A6G0WX99_9STRA</name>
<reference evidence="3 4" key="1">
    <citation type="submission" date="2019-07" db="EMBL/GenBank/DDBJ databases">
        <title>Genomics analysis of Aphanomyces spp. identifies a new class of oomycete effector associated with host adaptation.</title>
        <authorList>
            <person name="Gaulin E."/>
        </authorList>
    </citation>
    <scope>NUCLEOTIDE SEQUENCE [LARGE SCALE GENOMIC DNA]</scope>
    <source>
        <strain evidence="3 4">ATCC 201684</strain>
    </source>
</reference>
<dbReference type="SUPFAM" id="SSF103657">
    <property type="entry name" value="BAR/IMD domain-like"/>
    <property type="match status" value="1"/>
</dbReference>
<dbReference type="Pfam" id="PF00787">
    <property type="entry name" value="PX"/>
    <property type="match status" value="1"/>
</dbReference>
<protein>
    <recommendedName>
        <fullName evidence="2">PX domain-containing protein</fullName>
    </recommendedName>
</protein>